<comment type="similarity">
    <text evidence="2 4">Belongs to the class-III pyridoxal-phosphate-dependent aminotransferase family.</text>
</comment>
<dbReference type="InterPro" id="IPR005814">
    <property type="entry name" value="Aminotrans_3"/>
</dbReference>
<dbReference type="GO" id="GO:0008483">
    <property type="term" value="F:transaminase activity"/>
    <property type="evidence" value="ECO:0007669"/>
    <property type="project" value="UniProtKB-KW"/>
</dbReference>
<dbReference type="RefSeq" id="WP_042216499.1">
    <property type="nucleotide sequence ID" value="NZ_CP009285.1"/>
</dbReference>
<dbReference type="PROSITE" id="PS00600">
    <property type="entry name" value="AA_TRANSFER_CLASS_3"/>
    <property type="match status" value="1"/>
</dbReference>
<dbReference type="Pfam" id="PF00202">
    <property type="entry name" value="Aminotran_3"/>
    <property type="match status" value="1"/>
</dbReference>
<dbReference type="SUPFAM" id="SSF53383">
    <property type="entry name" value="PLP-dependent transferases"/>
    <property type="match status" value="1"/>
</dbReference>
<dbReference type="PANTHER" id="PTHR43094:SF1">
    <property type="entry name" value="AMINOTRANSFERASE CLASS-III"/>
    <property type="match status" value="1"/>
</dbReference>
<dbReference type="KEGG" id="pbd:PBOR_26460"/>
<keyword evidence="5" id="KW-0808">Transferase</keyword>
<reference evidence="5" key="1">
    <citation type="submission" date="2014-08" db="EMBL/GenBank/DDBJ databases">
        <title>Comparative genomics of the Paenibacillus odorifer group.</title>
        <authorList>
            <person name="den Bakker H.C."/>
            <person name="Tsai Y.-C.Y.-C."/>
            <person name="Martin N."/>
            <person name="Korlach J."/>
            <person name="Wiedmann M."/>
        </authorList>
    </citation>
    <scope>NUCLEOTIDE SEQUENCE [LARGE SCALE GENOMIC DNA]</scope>
    <source>
        <strain evidence="5">DSM 13188</strain>
    </source>
</reference>
<evidence type="ECO:0000256" key="3">
    <source>
        <dbReference type="ARBA" id="ARBA00022898"/>
    </source>
</evidence>
<sequence>MKQTLTGVPSAAELAELHREHLWLHLTNHKLYETQEPPIMAEGTGYMLKDVQGKEFVDGLSGGVWVVNVGHGRASIADAVSRQMKLLPYYAGSMATPPYIMLAAKLASLLPSLPKVYLSNSGSEANEKAFKMVRQYFAAKSPGKKKYKIIYRDRDYHGTTLAALASSGQQERRADFGPLPEGFAEIPHALCYRCPFGKSYPGCNIDCARALEQVIQQEGEDSVAAVILEPVTAGGGIIPPVPEYYPVLQEICRRYGVLLILDEVVTGFGRTGALFGHQHYDVQPDIITLAKGLASGYMPISATVARKEIFNQFMAGPEEPNGFFRDISTFGGCAGSSVAALENIRIIEEERLTENSALMGAYLMERLKELEAFPIVGNVRGQGLLAGVELVEDKRSKIPLQESRLAQIVASAREDGVIIGRMTRSVPGYNNVLYMAPPLIIDKYGIDRIIGALRSALHKQL</sequence>
<evidence type="ECO:0000313" key="5">
    <source>
        <dbReference type="EMBL" id="AIQ60097.1"/>
    </source>
</evidence>
<dbReference type="HOGENOM" id="CLU_016922_4_0_9"/>
<gene>
    <name evidence="5" type="ORF">PBOR_26460</name>
</gene>
<organism evidence="5 6">
    <name type="scientific">Paenibacillus borealis</name>
    <dbReference type="NCBI Taxonomy" id="160799"/>
    <lineage>
        <taxon>Bacteria</taxon>
        <taxon>Bacillati</taxon>
        <taxon>Bacillota</taxon>
        <taxon>Bacilli</taxon>
        <taxon>Bacillales</taxon>
        <taxon>Paenibacillaceae</taxon>
        <taxon>Paenibacillus</taxon>
    </lineage>
</organism>
<dbReference type="FunFam" id="3.40.640.10:FF:000004">
    <property type="entry name" value="Acetylornithine aminotransferase"/>
    <property type="match status" value="1"/>
</dbReference>
<dbReference type="InterPro" id="IPR015421">
    <property type="entry name" value="PyrdxlP-dep_Trfase_major"/>
</dbReference>
<dbReference type="OrthoDB" id="9807885at2"/>
<dbReference type="Proteomes" id="UP000029518">
    <property type="component" value="Chromosome"/>
</dbReference>
<evidence type="ECO:0000256" key="1">
    <source>
        <dbReference type="ARBA" id="ARBA00001933"/>
    </source>
</evidence>
<dbReference type="PANTHER" id="PTHR43094">
    <property type="entry name" value="AMINOTRANSFERASE"/>
    <property type="match status" value="1"/>
</dbReference>
<dbReference type="CDD" id="cd00610">
    <property type="entry name" value="OAT_like"/>
    <property type="match status" value="1"/>
</dbReference>
<evidence type="ECO:0000256" key="2">
    <source>
        <dbReference type="ARBA" id="ARBA00008954"/>
    </source>
</evidence>
<dbReference type="EMBL" id="CP009285">
    <property type="protein sequence ID" value="AIQ60097.1"/>
    <property type="molecule type" value="Genomic_DNA"/>
</dbReference>
<comment type="cofactor">
    <cofactor evidence="1">
        <name>pyridoxal 5'-phosphate</name>
        <dbReference type="ChEBI" id="CHEBI:597326"/>
    </cofactor>
</comment>
<name>A0A089LGU3_PAEBO</name>
<evidence type="ECO:0000313" key="6">
    <source>
        <dbReference type="Proteomes" id="UP000029518"/>
    </source>
</evidence>
<keyword evidence="5" id="KW-0032">Aminotransferase</keyword>
<evidence type="ECO:0000256" key="4">
    <source>
        <dbReference type="RuleBase" id="RU003560"/>
    </source>
</evidence>
<protein>
    <submittedName>
        <fullName evidence="5">Taurine--pyruvate aminotransferase</fullName>
    </submittedName>
</protein>
<dbReference type="InterPro" id="IPR015422">
    <property type="entry name" value="PyrdxlP-dep_Trfase_small"/>
</dbReference>
<dbReference type="AlphaFoldDB" id="A0A089LGU3"/>
<dbReference type="GO" id="GO:0030170">
    <property type="term" value="F:pyridoxal phosphate binding"/>
    <property type="evidence" value="ECO:0007669"/>
    <property type="project" value="InterPro"/>
</dbReference>
<dbReference type="Gene3D" id="3.90.1150.10">
    <property type="entry name" value="Aspartate Aminotransferase, domain 1"/>
    <property type="match status" value="1"/>
</dbReference>
<keyword evidence="6" id="KW-1185">Reference proteome</keyword>
<accession>A0A089LGU3</accession>
<dbReference type="InterPro" id="IPR049704">
    <property type="entry name" value="Aminotrans_3_PPA_site"/>
</dbReference>
<dbReference type="Gene3D" id="3.40.640.10">
    <property type="entry name" value="Type I PLP-dependent aspartate aminotransferase-like (Major domain)"/>
    <property type="match status" value="1"/>
</dbReference>
<keyword evidence="3 4" id="KW-0663">Pyridoxal phosphate</keyword>
<dbReference type="InterPro" id="IPR015424">
    <property type="entry name" value="PyrdxlP-dep_Trfase"/>
</dbReference>
<proteinExistence type="inferred from homology"/>